<evidence type="ECO:0000256" key="5">
    <source>
        <dbReference type="ARBA" id="ARBA00022989"/>
    </source>
</evidence>
<evidence type="ECO:0000256" key="7">
    <source>
        <dbReference type="RuleBase" id="RU363032"/>
    </source>
</evidence>
<dbReference type="PANTHER" id="PTHR43386:SF25">
    <property type="entry name" value="PEPTIDE ABC TRANSPORTER PERMEASE PROTEIN"/>
    <property type="match status" value="1"/>
</dbReference>
<feature type="transmembrane region" description="Helical" evidence="7">
    <location>
        <begin position="63"/>
        <end position="88"/>
    </location>
</feature>
<comment type="caution">
    <text evidence="9">The sequence shown here is derived from an EMBL/GenBank/DDBJ whole genome shotgun (WGS) entry which is preliminary data.</text>
</comment>
<feature type="transmembrane region" description="Helical" evidence="7">
    <location>
        <begin position="125"/>
        <end position="143"/>
    </location>
</feature>
<dbReference type="Gene3D" id="1.10.3720.10">
    <property type="entry name" value="MetI-like"/>
    <property type="match status" value="1"/>
</dbReference>
<evidence type="ECO:0000259" key="8">
    <source>
        <dbReference type="PROSITE" id="PS50928"/>
    </source>
</evidence>
<evidence type="ECO:0000256" key="2">
    <source>
        <dbReference type="ARBA" id="ARBA00022448"/>
    </source>
</evidence>
<dbReference type="PROSITE" id="PS50928">
    <property type="entry name" value="ABC_TM1"/>
    <property type="match status" value="1"/>
</dbReference>
<organism evidence="9 10">
    <name type="scientific">Tenggerimyces flavus</name>
    <dbReference type="NCBI Taxonomy" id="1708749"/>
    <lineage>
        <taxon>Bacteria</taxon>
        <taxon>Bacillati</taxon>
        <taxon>Actinomycetota</taxon>
        <taxon>Actinomycetes</taxon>
        <taxon>Propionibacteriales</taxon>
        <taxon>Nocardioidaceae</taxon>
        <taxon>Tenggerimyces</taxon>
    </lineage>
</organism>
<dbReference type="SUPFAM" id="SSF161098">
    <property type="entry name" value="MetI-like"/>
    <property type="match status" value="1"/>
</dbReference>
<keyword evidence="2 7" id="KW-0813">Transport</keyword>
<evidence type="ECO:0000256" key="1">
    <source>
        <dbReference type="ARBA" id="ARBA00004651"/>
    </source>
</evidence>
<feature type="transmembrane region" description="Helical" evidence="7">
    <location>
        <begin position="100"/>
        <end position="119"/>
    </location>
</feature>
<dbReference type="InterPro" id="IPR000515">
    <property type="entry name" value="MetI-like"/>
</dbReference>
<evidence type="ECO:0000313" key="10">
    <source>
        <dbReference type="Proteomes" id="UP001595699"/>
    </source>
</evidence>
<keyword evidence="3" id="KW-1003">Cell membrane</keyword>
<protein>
    <submittedName>
        <fullName evidence="9">ABC transporter permease</fullName>
    </submittedName>
</protein>
<gene>
    <name evidence="9" type="ORF">ACFOUW_39660</name>
</gene>
<dbReference type="InterPro" id="IPR035906">
    <property type="entry name" value="MetI-like_sf"/>
</dbReference>
<feature type="domain" description="ABC transmembrane type-1" evidence="8">
    <location>
        <begin position="65"/>
        <end position="250"/>
    </location>
</feature>
<dbReference type="CDD" id="cd06261">
    <property type="entry name" value="TM_PBP2"/>
    <property type="match status" value="1"/>
</dbReference>
<evidence type="ECO:0000256" key="3">
    <source>
        <dbReference type="ARBA" id="ARBA00022475"/>
    </source>
</evidence>
<dbReference type="InterPro" id="IPR050366">
    <property type="entry name" value="BP-dependent_transpt_permease"/>
</dbReference>
<dbReference type="RefSeq" id="WP_205121686.1">
    <property type="nucleotide sequence ID" value="NZ_JAFBCM010000001.1"/>
</dbReference>
<dbReference type="Pfam" id="PF00528">
    <property type="entry name" value="BPD_transp_1"/>
    <property type="match status" value="1"/>
</dbReference>
<keyword evidence="5 7" id="KW-1133">Transmembrane helix</keyword>
<comment type="subcellular location">
    <subcellularLocation>
        <location evidence="1 7">Cell membrane</location>
        <topology evidence="1 7">Multi-pass membrane protein</topology>
    </subcellularLocation>
</comment>
<accession>A0ABV7YNP2</accession>
<keyword evidence="6 7" id="KW-0472">Membrane</keyword>
<name>A0ABV7YNP2_9ACTN</name>
<evidence type="ECO:0000313" key="9">
    <source>
        <dbReference type="EMBL" id="MFC3767000.1"/>
    </source>
</evidence>
<feature type="transmembrane region" description="Helical" evidence="7">
    <location>
        <begin position="186"/>
        <end position="207"/>
    </location>
</feature>
<comment type="similarity">
    <text evidence="7">Belongs to the binding-protein-dependent transport system permease family.</text>
</comment>
<reference evidence="10" key="1">
    <citation type="journal article" date="2019" name="Int. J. Syst. Evol. Microbiol.">
        <title>The Global Catalogue of Microorganisms (GCM) 10K type strain sequencing project: providing services to taxonomists for standard genome sequencing and annotation.</title>
        <authorList>
            <consortium name="The Broad Institute Genomics Platform"/>
            <consortium name="The Broad Institute Genome Sequencing Center for Infectious Disease"/>
            <person name="Wu L."/>
            <person name="Ma J."/>
        </authorList>
    </citation>
    <scope>NUCLEOTIDE SEQUENCE [LARGE SCALE GENOMIC DNA]</scope>
    <source>
        <strain evidence="10">CGMCC 4.7241</strain>
    </source>
</reference>
<proteinExistence type="inferred from homology"/>
<feature type="transmembrane region" description="Helical" evidence="7">
    <location>
        <begin position="227"/>
        <end position="250"/>
    </location>
</feature>
<dbReference type="PANTHER" id="PTHR43386">
    <property type="entry name" value="OLIGOPEPTIDE TRANSPORT SYSTEM PERMEASE PROTEIN APPC"/>
    <property type="match status" value="1"/>
</dbReference>
<keyword evidence="4 7" id="KW-0812">Transmembrane</keyword>
<dbReference type="EMBL" id="JBHRZH010000063">
    <property type="protein sequence ID" value="MFC3767000.1"/>
    <property type="molecule type" value="Genomic_DNA"/>
</dbReference>
<evidence type="ECO:0000256" key="4">
    <source>
        <dbReference type="ARBA" id="ARBA00022692"/>
    </source>
</evidence>
<dbReference type="Proteomes" id="UP001595699">
    <property type="component" value="Unassembled WGS sequence"/>
</dbReference>
<sequence length="261" mass="26497">MIATAATVAAMIVLTAVLGPGLTDRLPSATVGTPFSASTSAYPLGTDVLGRDVLARLLHGGRLVVGVAVGATLLATALSAAFGVLVALSAKWMGELATRMTDTVAVLPALLVVLLLAASFPGSDLAVLAAVTVTTVPFSARVVRSAARRVIVQSYTETARARGDSTWHVVRRDIAPNIAGVVFADAGVRFAGAVSLTATAGFLGLGSRSGAPNWGRMVAENLPGSELAVLPVLAPALVLVLFVLVVNLLADELASRIGRLA</sequence>
<keyword evidence="10" id="KW-1185">Reference proteome</keyword>
<evidence type="ECO:0000256" key="6">
    <source>
        <dbReference type="ARBA" id="ARBA00023136"/>
    </source>
</evidence>